<dbReference type="GO" id="GO:0006366">
    <property type="term" value="P:transcription by RNA polymerase II"/>
    <property type="evidence" value="ECO:0007669"/>
    <property type="project" value="TreeGrafter"/>
</dbReference>
<dbReference type="GO" id="GO:0003899">
    <property type="term" value="F:DNA-directed RNA polymerase activity"/>
    <property type="evidence" value="ECO:0007669"/>
    <property type="project" value="InterPro"/>
</dbReference>
<evidence type="ECO:0000313" key="3">
    <source>
        <dbReference type="Proteomes" id="UP001237642"/>
    </source>
</evidence>
<dbReference type="PANTHER" id="PTHR10535:SF2">
    <property type="entry name" value="DNA-DIRECTED RNA POLYMERASE V SUBUNIT 5A"/>
    <property type="match status" value="1"/>
</dbReference>
<reference evidence="2" key="2">
    <citation type="submission" date="2023-05" db="EMBL/GenBank/DDBJ databases">
        <authorList>
            <person name="Schelkunov M.I."/>
        </authorList>
    </citation>
    <scope>NUCLEOTIDE SEQUENCE</scope>
    <source>
        <strain evidence="2">Hsosn_3</strain>
        <tissue evidence="2">Leaf</tissue>
    </source>
</reference>
<dbReference type="Proteomes" id="UP001237642">
    <property type="component" value="Unassembled WGS sequence"/>
</dbReference>
<evidence type="ECO:0000259" key="1">
    <source>
        <dbReference type="Pfam" id="PF01191"/>
    </source>
</evidence>
<protein>
    <recommendedName>
        <fullName evidence="1">RNA polymerase subunit H/Rpb5 C-terminal domain-containing protein</fullName>
    </recommendedName>
</protein>
<dbReference type="EMBL" id="JAUIZM010000004">
    <property type="protein sequence ID" value="KAK1386761.1"/>
    <property type="molecule type" value="Genomic_DNA"/>
</dbReference>
<dbReference type="InterPro" id="IPR000783">
    <property type="entry name" value="RNA_pol_subH/Rpb5_C"/>
</dbReference>
<dbReference type="GO" id="GO:0042797">
    <property type="term" value="P:tRNA transcription by RNA polymerase III"/>
    <property type="evidence" value="ECO:0007669"/>
    <property type="project" value="TreeGrafter"/>
</dbReference>
<dbReference type="InterPro" id="IPR014381">
    <property type="entry name" value="Arch_Rpo5/euc_Rpb5"/>
</dbReference>
<dbReference type="SUPFAM" id="SSF55287">
    <property type="entry name" value="RPB5-like RNA polymerase subunit"/>
    <property type="match status" value="1"/>
</dbReference>
<reference evidence="2" key="1">
    <citation type="submission" date="2023-02" db="EMBL/GenBank/DDBJ databases">
        <title>Genome of toxic invasive species Heracleum sosnowskyi carries increased number of genes despite the absence of recent whole-genome duplications.</title>
        <authorList>
            <person name="Schelkunov M."/>
            <person name="Shtratnikova V."/>
            <person name="Makarenko M."/>
            <person name="Klepikova A."/>
            <person name="Omelchenko D."/>
            <person name="Novikova G."/>
            <person name="Obukhova E."/>
            <person name="Bogdanov V."/>
            <person name="Penin A."/>
            <person name="Logacheva M."/>
        </authorList>
    </citation>
    <scope>NUCLEOTIDE SEQUENCE</scope>
    <source>
        <strain evidence="2">Hsosn_3</strain>
        <tissue evidence="2">Leaf</tissue>
    </source>
</reference>
<sequence length="144" mass="16625">MVFPKMTRICNHFQMFFSTHYAGISLGIRLGERESWKKVFGSVFIYLNSVEDESPLELWADAKEQITDLVVNITKHKMLPKHETLSAEEQQSLLNKLDVQPDQIPRMLVTDPIVKYYRLEKGQILKVTYDGPSTGAIVTYRCVM</sequence>
<dbReference type="InterPro" id="IPR035913">
    <property type="entry name" value="RPB5-like_sf"/>
</dbReference>
<proteinExistence type="predicted"/>
<dbReference type="GO" id="GO:0003677">
    <property type="term" value="F:DNA binding"/>
    <property type="evidence" value="ECO:0007669"/>
    <property type="project" value="InterPro"/>
</dbReference>
<dbReference type="PANTHER" id="PTHR10535">
    <property type="entry name" value="DNA-DIRECTED RNA POLYMERASES I, II, AND III SUBUNIT RPABC1"/>
    <property type="match status" value="1"/>
</dbReference>
<dbReference type="Pfam" id="PF01191">
    <property type="entry name" value="RNA_pol_Rpb5_C"/>
    <property type="match status" value="1"/>
</dbReference>
<dbReference type="AlphaFoldDB" id="A0AAD8MVD7"/>
<organism evidence="2 3">
    <name type="scientific">Heracleum sosnowskyi</name>
    <dbReference type="NCBI Taxonomy" id="360622"/>
    <lineage>
        <taxon>Eukaryota</taxon>
        <taxon>Viridiplantae</taxon>
        <taxon>Streptophyta</taxon>
        <taxon>Embryophyta</taxon>
        <taxon>Tracheophyta</taxon>
        <taxon>Spermatophyta</taxon>
        <taxon>Magnoliopsida</taxon>
        <taxon>eudicotyledons</taxon>
        <taxon>Gunneridae</taxon>
        <taxon>Pentapetalae</taxon>
        <taxon>asterids</taxon>
        <taxon>campanulids</taxon>
        <taxon>Apiales</taxon>
        <taxon>Apiaceae</taxon>
        <taxon>Apioideae</taxon>
        <taxon>apioid superclade</taxon>
        <taxon>Tordylieae</taxon>
        <taxon>Tordyliinae</taxon>
        <taxon>Heracleum</taxon>
    </lineage>
</organism>
<feature type="domain" description="RNA polymerase subunit H/Rpb5 C-terminal" evidence="1">
    <location>
        <begin position="71"/>
        <end position="143"/>
    </location>
</feature>
<dbReference type="Gene3D" id="3.90.940.20">
    <property type="entry name" value="RPB5-like RNA polymerase subunit"/>
    <property type="match status" value="1"/>
</dbReference>
<evidence type="ECO:0000313" key="2">
    <source>
        <dbReference type="EMBL" id="KAK1386761.1"/>
    </source>
</evidence>
<accession>A0AAD8MVD7</accession>
<comment type="caution">
    <text evidence="2">The sequence shown here is derived from an EMBL/GenBank/DDBJ whole genome shotgun (WGS) entry which is preliminary data.</text>
</comment>
<name>A0AAD8MVD7_9APIA</name>
<gene>
    <name evidence="2" type="ORF">POM88_014939</name>
</gene>
<keyword evidence="3" id="KW-1185">Reference proteome</keyword>
<dbReference type="GO" id="GO:0006362">
    <property type="term" value="P:transcription elongation by RNA polymerase I"/>
    <property type="evidence" value="ECO:0007669"/>
    <property type="project" value="TreeGrafter"/>
</dbReference>